<protein>
    <submittedName>
        <fullName evidence="2">PH domain-containing protein</fullName>
    </submittedName>
</protein>
<organism evidence="2 3">
    <name type="scientific">Jatrophihabitans telluris</name>
    <dbReference type="NCBI Taxonomy" id="2038343"/>
    <lineage>
        <taxon>Bacteria</taxon>
        <taxon>Bacillati</taxon>
        <taxon>Actinomycetota</taxon>
        <taxon>Actinomycetes</taxon>
        <taxon>Jatrophihabitantales</taxon>
        <taxon>Jatrophihabitantaceae</taxon>
        <taxon>Jatrophihabitans</taxon>
    </lineage>
</organism>
<keyword evidence="3" id="KW-1185">Reference proteome</keyword>
<evidence type="ECO:0000313" key="3">
    <source>
        <dbReference type="Proteomes" id="UP001056336"/>
    </source>
</evidence>
<name>A0ABY4R2D1_9ACTN</name>
<dbReference type="InterPro" id="IPR019692">
    <property type="entry name" value="CFP-6_PH"/>
</dbReference>
<accession>A0ABY4R2D1</accession>
<sequence>MDQAPRTVIKHPRSAYLIVAFVALCCTAIVRGPLQAAVYLVPLGAALYLARTATIVDAAGLTARAVFGSELVAWESLRGLNLTESGAVYAVEQGGTQLRLPCIRSTKLDPLVRASAGRIPDPRA</sequence>
<dbReference type="Proteomes" id="UP001056336">
    <property type="component" value="Chromosome"/>
</dbReference>
<dbReference type="Pfam" id="PF10756">
    <property type="entry name" value="bPH_6"/>
    <property type="match status" value="1"/>
</dbReference>
<evidence type="ECO:0000259" key="1">
    <source>
        <dbReference type="Pfam" id="PF10756"/>
    </source>
</evidence>
<dbReference type="EMBL" id="CP097332">
    <property type="protein sequence ID" value="UQX89939.1"/>
    <property type="molecule type" value="Genomic_DNA"/>
</dbReference>
<proteinExistence type="predicted"/>
<gene>
    <name evidence="2" type="ORF">M6D93_08010</name>
</gene>
<reference evidence="2" key="2">
    <citation type="submission" date="2022-05" db="EMBL/GenBank/DDBJ databases">
        <authorList>
            <person name="Kim J.-S."/>
            <person name="Lee K."/>
            <person name="Suh M."/>
            <person name="Eom M."/>
            <person name="Kim J.-S."/>
            <person name="Kim D.-S."/>
            <person name="Ko S.-H."/>
            <person name="Shin Y."/>
            <person name="Lee J.-S."/>
        </authorList>
    </citation>
    <scope>NUCLEOTIDE SEQUENCE</scope>
    <source>
        <strain evidence="2">N237</strain>
    </source>
</reference>
<reference evidence="2" key="1">
    <citation type="journal article" date="2018" name="Int. J. Syst. Evol. Microbiol.">
        <title>Jatrophihabitans telluris sp. nov., isolated from sediment soil of lava forest wetlands and the emended description of the genus Jatrophihabitans.</title>
        <authorList>
            <person name="Lee K.C."/>
            <person name="Suh M.K."/>
            <person name="Eom M.K."/>
            <person name="Kim K.K."/>
            <person name="Kim J.S."/>
            <person name="Kim D.S."/>
            <person name="Ko S.H."/>
            <person name="Shin Y.K."/>
            <person name="Lee J.S."/>
        </authorList>
    </citation>
    <scope>NUCLEOTIDE SEQUENCE</scope>
    <source>
        <strain evidence="2">N237</strain>
    </source>
</reference>
<evidence type="ECO:0000313" key="2">
    <source>
        <dbReference type="EMBL" id="UQX89939.1"/>
    </source>
</evidence>
<dbReference type="RefSeq" id="WP_249773834.1">
    <property type="nucleotide sequence ID" value="NZ_CP097332.1"/>
</dbReference>
<feature type="domain" description="Low molecular weight protein antigen 6 PH" evidence="1">
    <location>
        <begin position="51"/>
        <end position="121"/>
    </location>
</feature>